<name>A0A1I1SNQ6_9BACT</name>
<accession>A0A1I1SNQ6</accession>
<proteinExistence type="predicted"/>
<keyword evidence="3" id="KW-1185">Reference proteome</keyword>
<evidence type="ECO:0000256" key="1">
    <source>
        <dbReference type="SAM" id="MobiDB-lite"/>
    </source>
</evidence>
<dbReference type="Proteomes" id="UP000199400">
    <property type="component" value="Unassembled WGS sequence"/>
</dbReference>
<dbReference type="RefSeq" id="WP_096333164.1">
    <property type="nucleotide sequence ID" value="NZ_FOMX01000002.1"/>
</dbReference>
<reference evidence="3" key="1">
    <citation type="submission" date="2016-10" db="EMBL/GenBank/DDBJ databases">
        <authorList>
            <person name="Varghese N."/>
            <person name="Submissions S."/>
        </authorList>
    </citation>
    <scope>NUCLEOTIDE SEQUENCE [LARGE SCALE GENOMIC DNA]</scope>
    <source>
        <strain evidence="3">ATCC 25963</strain>
    </source>
</reference>
<sequence>MNGLPRVVTSLVPVEVVGAAEVVGPAALLAVVEVEAVVVTASAVVAPHGSSWPPAQAPRMDGRGDMSERPGGQGTTSPGDGHA</sequence>
<feature type="region of interest" description="Disordered" evidence="1">
    <location>
        <begin position="45"/>
        <end position="83"/>
    </location>
</feature>
<dbReference type="EMBL" id="FOMX01000002">
    <property type="protein sequence ID" value="SFD46358.1"/>
    <property type="molecule type" value="Genomic_DNA"/>
</dbReference>
<gene>
    <name evidence="2" type="ORF">SAMN02745121_00064</name>
</gene>
<dbReference type="AlphaFoldDB" id="A0A1I1SNQ6"/>
<organism evidence="2 3">
    <name type="scientific">Nannocystis exedens</name>
    <dbReference type="NCBI Taxonomy" id="54"/>
    <lineage>
        <taxon>Bacteria</taxon>
        <taxon>Pseudomonadati</taxon>
        <taxon>Myxococcota</taxon>
        <taxon>Polyangia</taxon>
        <taxon>Nannocystales</taxon>
        <taxon>Nannocystaceae</taxon>
        <taxon>Nannocystis</taxon>
    </lineage>
</organism>
<evidence type="ECO:0000313" key="3">
    <source>
        <dbReference type="Proteomes" id="UP000199400"/>
    </source>
</evidence>
<protein>
    <submittedName>
        <fullName evidence="2">Uncharacterized protein</fullName>
    </submittedName>
</protein>
<evidence type="ECO:0000313" key="2">
    <source>
        <dbReference type="EMBL" id="SFD46358.1"/>
    </source>
</evidence>